<dbReference type="PANTHER" id="PTHR43660:SF1">
    <property type="entry name" value="DIPEPTIDYL CARBOXYPEPTIDASE"/>
    <property type="match status" value="1"/>
</dbReference>
<feature type="domain" description="Oligopeptidase A N-terminal" evidence="11">
    <location>
        <begin position="33"/>
        <end position="154"/>
    </location>
</feature>
<protein>
    <recommendedName>
        <fullName evidence="8">oligopeptidase A</fullName>
        <ecNumber evidence="8">3.4.24.70</ecNumber>
    </recommendedName>
</protein>
<evidence type="ECO:0000256" key="1">
    <source>
        <dbReference type="ARBA" id="ARBA00006040"/>
    </source>
</evidence>
<dbReference type="Pfam" id="PF19310">
    <property type="entry name" value="TOP_N"/>
    <property type="match status" value="1"/>
</dbReference>
<dbReference type="Pfam" id="PF01432">
    <property type="entry name" value="Peptidase_M3"/>
    <property type="match status" value="1"/>
</dbReference>
<dbReference type="InterPro" id="IPR045666">
    <property type="entry name" value="OpdA_N"/>
</dbReference>
<comment type="cofactor">
    <cofactor evidence="9">
        <name>Zn(2+)</name>
        <dbReference type="ChEBI" id="CHEBI:29105"/>
    </cofactor>
    <text evidence="9">Binds 1 zinc ion.</text>
</comment>
<dbReference type="RefSeq" id="WP_377004683.1">
    <property type="nucleotide sequence ID" value="NZ_JBHSGG010000030.1"/>
</dbReference>
<dbReference type="SUPFAM" id="SSF55486">
    <property type="entry name" value="Metalloproteases ('zincins'), catalytic domain"/>
    <property type="match status" value="1"/>
</dbReference>
<dbReference type="Proteomes" id="UP001595892">
    <property type="component" value="Unassembled WGS sequence"/>
</dbReference>
<evidence type="ECO:0000256" key="5">
    <source>
        <dbReference type="ARBA" id="ARBA00022833"/>
    </source>
</evidence>
<dbReference type="PANTHER" id="PTHR43660">
    <property type="entry name" value="DIPEPTIDYL CARBOXYPEPTIDASE"/>
    <property type="match status" value="1"/>
</dbReference>
<dbReference type="EMBL" id="JBHSGG010000030">
    <property type="protein sequence ID" value="MFC4728650.1"/>
    <property type="molecule type" value="Genomic_DNA"/>
</dbReference>
<dbReference type="Gene3D" id="1.20.1050.40">
    <property type="entry name" value="Endopeptidase. Chain P, domain 1"/>
    <property type="match status" value="1"/>
</dbReference>
<reference evidence="13" key="1">
    <citation type="journal article" date="2019" name="Int. J. Syst. Evol. Microbiol.">
        <title>The Global Catalogue of Microorganisms (GCM) 10K type strain sequencing project: providing services to taxonomists for standard genome sequencing and annotation.</title>
        <authorList>
            <consortium name="The Broad Institute Genomics Platform"/>
            <consortium name="The Broad Institute Genome Sequencing Center for Infectious Disease"/>
            <person name="Wu L."/>
            <person name="Ma J."/>
        </authorList>
    </citation>
    <scope>NUCLEOTIDE SEQUENCE [LARGE SCALE GENOMIC DNA]</scope>
    <source>
        <strain evidence="13">CGMCC 1.13574</strain>
    </source>
</reference>
<dbReference type="InterPro" id="IPR001567">
    <property type="entry name" value="Pept_M3A_M3B_dom"/>
</dbReference>
<keyword evidence="13" id="KW-1185">Reference proteome</keyword>
<dbReference type="EC" id="3.4.24.70" evidence="8"/>
<feature type="domain" description="Peptidase M3A/M3B catalytic" evidence="10">
    <location>
        <begin position="226"/>
        <end position="685"/>
    </location>
</feature>
<evidence type="ECO:0000256" key="2">
    <source>
        <dbReference type="ARBA" id="ARBA00022670"/>
    </source>
</evidence>
<evidence type="ECO:0000256" key="9">
    <source>
        <dbReference type="RuleBase" id="RU003435"/>
    </source>
</evidence>
<proteinExistence type="inferred from homology"/>
<evidence type="ECO:0000256" key="4">
    <source>
        <dbReference type="ARBA" id="ARBA00022801"/>
    </source>
</evidence>
<name>A0ABV9NLF3_9GAMM</name>
<evidence type="ECO:0000256" key="6">
    <source>
        <dbReference type="ARBA" id="ARBA00023049"/>
    </source>
</evidence>
<keyword evidence="6 9" id="KW-0482">Metalloprotease</keyword>
<dbReference type="InterPro" id="IPR034005">
    <property type="entry name" value="M3A_DCP"/>
</dbReference>
<evidence type="ECO:0000256" key="3">
    <source>
        <dbReference type="ARBA" id="ARBA00022723"/>
    </source>
</evidence>
<dbReference type="Gene3D" id="1.10.1370.10">
    <property type="entry name" value="Neurolysin, domain 3"/>
    <property type="match status" value="1"/>
</dbReference>
<sequence length="688" mass="75641">MTTPQTDNPLLAADALPAFSAIVPAHVGPAVDAVLADYRAAVERLVDDPAARDFDSLIAPLEHWEARLSHVWAPVGHLHGVKDSPELREVYADAQDRLTDFSTELGQNRALYEAVQAVRGGPGFGALDAAQKTLVEDALRDFRLSGVGLEGAERARFREIENRLSKLSTEFGEAVLDATDAWTRPVSEAELAGLPASARAILAQAARDKGREGWLATLKGPAVQAVMTYADDRELRREVYTASATRASDQGPHDPKFDNAARIEEIMALRHESARLLGFESAAHLSLADKMAVSPERVLGFLRDLAARARPVAERELADLAAFAKAELGLDTLEPWDVAYAAEKLRVARFDFSEEDIKPYFPLDAAMQGLFTVAERAFGVRLRAREGVDLWHPDARYYEVLDADGSVRAGFYTDVYARDGKRGGAWMDVCRSRIRGADGEQMPVAFLVCNFAPPADGKPALLTHDDVLTLFHEFGHGLHHLLTEVAWPSVGGIGGVEWDAVELPSQFLENFAWARETLDLFARHHETGEPLPQALYDRMLAARHFHAGLFLVRQLEFALFDFRLHLEYDPARGARALEILDQVREEVAVIRPPAWHRFPNAFTHVFAGGYAAGYYSYLWAEVLSADAFAAFEEAAAAGGQVLDAETGARFRREILAVGGSRPALESFVAFRGREPQPDALLRSYGLAA</sequence>
<dbReference type="InterPro" id="IPR045090">
    <property type="entry name" value="Pept_M3A_M3B"/>
</dbReference>
<comment type="similarity">
    <text evidence="1 9">Belongs to the peptidase M3 family.</text>
</comment>
<evidence type="ECO:0000313" key="12">
    <source>
        <dbReference type="EMBL" id="MFC4728650.1"/>
    </source>
</evidence>
<gene>
    <name evidence="12" type="ORF">ACFO3Q_10765</name>
</gene>
<keyword evidence="3 9" id="KW-0479">Metal-binding</keyword>
<dbReference type="CDD" id="cd06456">
    <property type="entry name" value="M3A_DCP"/>
    <property type="match status" value="1"/>
</dbReference>
<dbReference type="InterPro" id="IPR024080">
    <property type="entry name" value="Neurolysin/TOP_N"/>
</dbReference>
<comment type="caution">
    <text evidence="12">The sequence shown here is derived from an EMBL/GenBank/DDBJ whole genome shotgun (WGS) entry which is preliminary data.</text>
</comment>
<keyword evidence="4 9" id="KW-0378">Hydrolase</keyword>
<dbReference type="InterPro" id="IPR024079">
    <property type="entry name" value="MetalloPept_cat_dom_sf"/>
</dbReference>
<evidence type="ECO:0000256" key="8">
    <source>
        <dbReference type="ARBA" id="ARBA00026100"/>
    </source>
</evidence>
<organism evidence="12 13">
    <name type="scientific">Coralloluteibacterium thermophilum</name>
    <dbReference type="NCBI Taxonomy" id="2707049"/>
    <lineage>
        <taxon>Bacteria</taxon>
        <taxon>Pseudomonadati</taxon>
        <taxon>Pseudomonadota</taxon>
        <taxon>Gammaproteobacteria</taxon>
        <taxon>Lysobacterales</taxon>
        <taxon>Lysobacteraceae</taxon>
        <taxon>Coralloluteibacterium</taxon>
    </lineage>
</organism>
<evidence type="ECO:0000259" key="10">
    <source>
        <dbReference type="Pfam" id="PF01432"/>
    </source>
</evidence>
<keyword evidence="5 9" id="KW-0862">Zinc</keyword>
<evidence type="ECO:0000256" key="7">
    <source>
        <dbReference type="ARBA" id="ARBA00024603"/>
    </source>
</evidence>
<accession>A0ABV9NLF3</accession>
<evidence type="ECO:0000259" key="11">
    <source>
        <dbReference type="Pfam" id="PF19310"/>
    </source>
</evidence>
<comment type="catalytic activity">
    <reaction evidence="7">
        <text>Hydrolysis of oligopeptides, with broad specificity. Gly or Ala commonly occur as P1 or P1' residues, but more distant residues are also important, as is shown by the fact that Z-Gly-Pro-Gly-|-Gly-Pro-Ala is cleaved, but not Z-(Gly)(5).</text>
        <dbReference type="EC" id="3.4.24.70"/>
    </reaction>
</comment>
<keyword evidence="2 9" id="KW-0645">Protease</keyword>
<dbReference type="InterPro" id="IPR024077">
    <property type="entry name" value="Neurolysin/TOP_dom2"/>
</dbReference>
<dbReference type="Gene3D" id="3.40.390.10">
    <property type="entry name" value="Collagenase (Catalytic Domain)"/>
    <property type="match status" value="1"/>
</dbReference>
<evidence type="ECO:0000313" key="13">
    <source>
        <dbReference type="Proteomes" id="UP001595892"/>
    </source>
</evidence>